<dbReference type="InterPro" id="IPR038717">
    <property type="entry name" value="Tc1-like_DDE_dom"/>
</dbReference>
<name>A0A6I8Q7E2_XENTR</name>
<dbReference type="AlphaFoldDB" id="A0A6I8Q7E2"/>
<feature type="repeat" description="WD" evidence="5">
    <location>
        <begin position="219"/>
        <end position="260"/>
    </location>
</feature>
<evidence type="ECO:0000259" key="7">
    <source>
        <dbReference type="Pfam" id="PF13358"/>
    </source>
</evidence>
<organism evidence="9">
    <name type="scientific">Xenopus tropicalis</name>
    <name type="common">Western clawed frog</name>
    <name type="synonym">Silurana tropicalis</name>
    <dbReference type="NCBI Taxonomy" id="8364"/>
    <lineage>
        <taxon>Eukaryota</taxon>
        <taxon>Metazoa</taxon>
        <taxon>Chordata</taxon>
        <taxon>Craniata</taxon>
        <taxon>Vertebrata</taxon>
        <taxon>Euteleostomi</taxon>
        <taxon>Amphibia</taxon>
        <taxon>Batrachia</taxon>
        <taxon>Anura</taxon>
        <taxon>Pipoidea</taxon>
        <taxon>Pipidae</taxon>
        <taxon>Xenopodinae</taxon>
        <taxon>Xenopus</taxon>
        <taxon>Silurana</taxon>
    </lineage>
</organism>
<keyword evidence="3" id="KW-0677">Repeat</keyword>
<feature type="domain" description="CDC20/Fizzy WD40" evidence="8">
    <location>
        <begin position="143"/>
        <end position="361"/>
    </location>
</feature>
<evidence type="ECO:0000256" key="6">
    <source>
        <dbReference type="SAM" id="MobiDB-lite"/>
    </source>
</evidence>
<evidence type="ECO:0000256" key="5">
    <source>
        <dbReference type="PROSITE-ProRule" id="PRU00221"/>
    </source>
</evidence>
<feature type="domain" description="Tc1-like transposase DDE" evidence="7">
    <location>
        <begin position="480"/>
        <end position="625"/>
    </location>
</feature>
<dbReference type="SUPFAM" id="SSF50978">
    <property type="entry name" value="WD40 repeat-like"/>
    <property type="match status" value="1"/>
</dbReference>
<dbReference type="Pfam" id="PF13358">
    <property type="entry name" value="DDE_3"/>
    <property type="match status" value="1"/>
</dbReference>
<dbReference type="Ensembl" id="ENSXETT00000092566">
    <property type="protein sequence ID" value="ENSXETP00000068479"/>
    <property type="gene ID" value="ENSXETG00000006397"/>
</dbReference>
<dbReference type="Gene3D" id="2.130.10.10">
    <property type="entry name" value="YVTN repeat-like/Quinoprotein amine dehydrogenase"/>
    <property type="match status" value="1"/>
</dbReference>
<dbReference type="SMART" id="SM00320">
    <property type="entry name" value="WD40"/>
    <property type="match status" value="5"/>
</dbReference>
<evidence type="ECO:0000256" key="4">
    <source>
        <dbReference type="ARBA" id="ARBA00023306"/>
    </source>
</evidence>
<dbReference type="Pfam" id="PF24807">
    <property type="entry name" value="WD40_CDC20-Fz"/>
    <property type="match status" value="1"/>
</dbReference>
<evidence type="ECO:0000256" key="3">
    <source>
        <dbReference type="ARBA" id="ARBA00022737"/>
    </source>
</evidence>
<evidence type="ECO:0000256" key="1">
    <source>
        <dbReference type="ARBA" id="ARBA00006445"/>
    </source>
</evidence>
<evidence type="ECO:0000256" key="2">
    <source>
        <dbReference type="ARBA" id="ARBA00022574"/>
    </source>
</evidence>
<gene>
    <name evidence="9" type="primary">fzr1</name>
</gene>
<dbReference type="InterPro" id="IPR033010">
    <property type="entry name" value="Cdc20/Fizzy"/>
</dbReference>
<evidence type="ECO:0000313" key="9">
    <source>
        <dbReference type="Ensembl" id="ENSXETP00000068479"/>
    </source>
</evidence>
<dbReference type="PANTHER" id="PTHR19918">
    <property type="entry name" value="CELL DIVISION CYCLE 20 CDC20 FIZZY -RELATED"/>
    <property type="match status" value="1"/>
</dbReference>
<dbReference type="PROSITE" id="PS50294">
    <property type="entry name" value="WD_REPEATS_REGION"/>
    <property type="match status" value="1"/>
</dbReference>
<dbReference type="PROSITE" id="PS50082">
    <property type="entry name" value="WD_REPEATS_2"/>
    <property type="match status" value="1"/>
</dbReference>
<dbReference type="GO" id="GO:0097027">
    <property type="term" value="F:ubiquitin-protein transferase activator activity"/>
    <property type="evidence" value="ECO:0007669"/>
    <property type="project" value="InterPro"/>
</dbReference>
<dbReference type="Bgee" id="ENSXETG00000006397">
    <property type="expression patterns" value="Expressed in blastula and 14 other cell types or tissues"/>
</dbReference>
<dbReference type="PANTHER" id="PTHR19918:SF1">
    <property type="entry name" value="FIZZY-RELATED PROTEIN HOMOLOG"/>
    <property type="match status" value="1"/>
</dbReference>
<dbReference type="Gene3D" id="3.30.420.10">
    <property type="entry name" value="Ribonuclease H-like superfamily/Ribonuclease H"/>
    <property type="match status" value="1"/>
</dbReference>
<dbReference type="InterPro" id="IPR015943">
    <property type="entry name" value="WD40/YVTN_repeat-like_dom_sf"/>
</dbReference>
<accession>A0A6I8Q7E2</accession>
<sequence>MAKSGTSSCGLNPMTFWHLPSCHAQKKRQGGRGAELARVLPPYWGRRGERDLSSGDQLGDCPEELRGVASPSPFSLLISDYLLSAMDQDYERRLLRQINLQNENTMPCVSEMRRTLTPTNSPMSSPSKHGDRFIPSRAGANWSINFHRINGNLVAVGTHKGFVQIWDASAGKKLSTLEGHTARVGALAWNADQLSSGSRDRMILQRDIRTPPVQSERRLQGHRQEVCGLKWSTDHQLLASGGNDNKLLVWNHSSLSPVQQYTEHLAAVKAIAWSPHQHGLLASGGGTADRCIRFWNTLTGQPLQCIDTGSQVCNLAWSKHANELVSTHGYSQNQILVWKYPSLTQVAKLTGHSYRVLYLWVYFNGCISCCSYRIFSISICSARLCHQMERPLLQEQEMKHFDSGMFLVKPAPQRSLSLFLTCSPEYDRLLNCGTPSLLNISLHQWTSTKTGFLRSLESPTNCGYFATSHVGDTANMWKKVLWSDETKIELFGQNAKRYVWRKTNTAHNSEHTIPTVKYGGGSIMLWGCFSSAGTGKLVRVNGKMDGATYRAILEENLSAKDLRLGRRFTFQQVNDPKHKARATMEWFKTKHIHVLEWPSQSPDLNPIENLWQDLKTAVHKHCPSNLTELELFCKEEWARISVSRCAKLVETYPKRLAAVIAAKGGSTKY</sequence>
<dbReference type="InterPro" id="IPR001680">
    <property type="entry name" value="WD40_rpt"/>
</dbReference>
<reference evidence="9" key="2">
    <citation type="submission" date="2020-05" db="UniProtKB">
        <authorList>
            <consortium name="Ensembl"/>
        </authorList>
    </citation>
    <scope>IDENTIFICATION</scope>
</reference>
<reference evidence="9" key="1">
    <citation type="journal article" date="2010" name="Science">
        <title>The genome of the Western clawed frog Xenopus tropicalis.</title>
        <authorList>
            <person name="Hellsten U."/>
            <person name="Harland R.M."/>
            <person name="Gilchrist M.J."/>
            <person name="Hendrix D."/>
            <person name="Jurka J."/>
            <person name="Kapitonov V."/>
            <person name="Ovcharenko I."/>
            <person name="Putnam N.H."/>
            <person name="Shu S."/>
            <person name="Taher L."/>
            <person name="Blitz I.L."/>
            <person name="Blumberg B."/>
            <person name="Dichmann D.S."/>
            <person name="Dubchak I."/>
            <person name="Amaya E."/>
            <person name="Detter J.C."/>
            <person name="Fletcher R."/>
            <person name="Gerhard D.S."/>
            <person name="Goodstein D."/>
            <person name="Graves T."/>
            <person name="Grigoriev I.V."/>
            <person name="Grimwood J."/>
            <person name="Kawashima T."/>
            <person name="Lindquist E."/>
            <person name="Lucas S.M."/>
            <person name="Mead P.E."/>
            <person name="Mitros T."/>
            <person name="Ogino H."/>
            <person name="Ohta Y."/>
            <person name="Poliakov A.V."/>
            <person name="Pollet N."/>
            <person name="Robert J."/>
            <person name="Salamov A."/>
            <person name="Sater A.K."/>
            <person name="Schmutz J."/>
            <person name="Terry A."/>
            <person name="Vize P.D."/>
            <person name="Warren W.C."/>
            <person name="Wells D."/>
            <person name="Wills A."/>
            <person name="Wilson R.K."/>
            <person name="Zimmerman L.B."/>
            <person name="Zorn A.M."/>
            <person name="Grainger R."/>
            <person name="Grammer T."/>
            <person name="Khokha M.K."/>
            <person name="Richardson P.M."/>
            <person name="Rokhsar D.S."/>
        </authorList>
    </citation>
    <scope>NUCLEOTIDE SEQUENCE [LARGE SCALE GENOMIC DNA]</scope>
    <source>
        <strain evidence="9">Nigerian</strain>
    </source>
</reference>
<keyword evidence="2 5" id="KW-0853">WD repeat</keyword>
<protein>
    <submittedName>
        <fullName evidence="9">Fizzy/cell division cycle 20 related 1</fullName>
    </submittedName>
</protein>
<dbReference type="InterPro" id="IPR036397">
    <property type="entry name" value="RNaseH_sf"/>
</dbReference>
<dbReference type="GO" id="GO:0003676">
    <property type="term" value="F:nucleic acid binding"/>
    <property type="evidence" value="ECO:0007669"/>
    <property type="project" value="InterPro"/>
</dbReference>
<dbReference type="GeneTree" id="ENSGT00950000183104"/>
<evidence type="ECO:0000259" key="8">
    <source>
        <dbReference type="Pfam" id="PF24807"/>
    </source>
</evidence>
<dbReference type="InterPro" id="IPR036322">
    <property type="entry name" value="WD40_repeat_dom_sf"/>
</dbReference>
<proteinExistence type="inferred from homology"/>
<keyword evidence="4" id="KW-0131">Cell cycle</keyword>
<dbReference type="Xenbase" id="XB-GENE-5742525">
    <property type="gene designation" value="fzr1"/>
</dbReference>
<feature type="region of interest" description="Disordered" evidence="6">
    <location>
        <begin position="47"/>
        <end position="66"/>
    </location>
</feature>
<comment type="similarity">
    <text evidence="1">Belongs to the WD repeat CDC20/Fizzy family.</text>
</comment>
<dbReference type="InterPro" id="IPR056150">
    <property type="entry name" value="WD40_CDC20-Fz"/>
</dbReference>
<dbReference type="GO" id="GO:0010997">
    <property type="term" value="F:anaphase-promoting complex binding"/>
    <property type="evidence" value="ECO:0007669"/>
    <property type="project" value="InterPro"/>
</dbReference>